<dbReference type="InterPro" id="IPR020803">
    <property type="entry name" value="MeTfrase_dom"/>
</dbReference>
<dbReference type="PANTHER" id="PTHR44068:SF11">
    <property type="entry name" value="GERANYL DIPHOSPHATE 2-C-METHYLTRANSFERASE"/>
    <property type="match status" value="1"/>
</dbReference>
<dbReference type="RefSeq" id="WP_184733504.1">
    <property type="nucleotide sequence ID" value="NZ_BMRW01000004.1"/>
</dbReference>
<gene>
    <name evidence="5" type="ORF">FHS38_002410</name>
</gene>
<evidence type="ECO:0000256" key="2">
    <source>
        <dbReference type="ARBA" id="ARBA00022679"/>
    </source>
</evidence>
<keyword evidence="6" id="KW-1185">Reference proteome</keyword>
<dbReference type="PANTHER" id="PTHR44068">
    <property type="entry name" value="ZGC:194242"/>
    <property type="match status" value="1"/>
</dbReference>
<dbReference type="EMBL" id="JACHJG010000004">
    <property type="protein sequence ID" value="MBB4886377.1"/>
    <property type="molecule type" value="Genomic_DNA"/>
</dbReference>
<keyword evidence="1 5" id="KW-0489">Methyltransferase</keyword>
<dbReference type="GO" id="GO:0008168">
    <property type="term" value="F:methyltransferase activity"/>
    <property type="evidence" value="ECO:0007669"/>
    <property type="project" value="UniProtKB-KW"/>
</dbReference>
<reference evidence="5 6" key="1">
    <citation type="submission" date="2020-08" db="EMBL/GenBank/DDBJ databases">
        <title>Genomic Encyclopedia of Type Strains, Phase III (KMG-III): the genomes of soil and plant-associated and newly described type strains.</title>
        <authorList>
            <person name="Whitman W."/>
        </authorList>
    </citation>
    <scope>NUCLEOTIDE SEQUENCE [LARGE SCALE GENOMIC DNA]</scope>
    <source>
        <strain evidence="5 6">CECT 3265</strain>
    </source>
</reference>
<name>A0A7W7LA41_STRNE</name>
<dbReference type="Proteomes" id="UP000556436">
    <property type="component" value="Unassembled WGS sequence"/>
</dbReference>
<sequence>MSTGISLPKPEEVGAFYDAANGLIAQFQGGSMHYGYWNGPEDDSTFEQASDRLSDILIDKLAPGPGDRVLDVGCGVGTPGVRLATRTGAELVGISISARDVELANARAEREGCADRARFEHANALEMPFEDNSFDHVLALESIVHMPDRVQALKQIARVLRPGGSLALTDFVERPPASADLPKPSLLKRIQNSVVDKVQQAALAKLIESWHTAPLVRAADYASFASAAGLDVVEVTDISQHTKYTAHRFYGAVYEYAKHNEVPPEIKRILQAGPGEKRLHWLIEDDPAVGVIVAVLRRPSQG</sequence>
<dbReference type="AlphaFoldDB" id="A0A7W7LA41"/>
<evidence type="ECO:0000313" key="6">
    <source>
        <dbReference type="Proteomes" id="UP000556436"/>
    </source>
</evidence>
<organism evidence="5 6">
    <name type="scientific">Streptomyces netropsis</name>
    <name type="common">Streptoverticillium netropsis</name>
    <dbReference type="NCBI Taxonomy" id="55404"/>
    <lineage>
        <taxon>Bacteria</taxon>
        <taxon>Bacillati</taxon>
        <taxon>Actinomycetota</taxon>
        <taxon>Actinomycetes</taxon>
        <taxon>Kitasatosporales</taxon>
        <taxon>Streptomycetaceae</taxon>
        <taxon>Streptomyces</taxon>
    </lineage>
</organism>
<dbReference type="InterPro" id="IPR050447">
    <property type="entry name" value="Erg6_SMT_methyltransf"/>
</dbReference>
<keyword evidence="3" id="KW-0949">S-adenosyl-L-methionine</keyword>
<proteinExistence type="predicted"/>
<dbReference type="InterPro" id="IPR029063">
    <property type="entry name" value="SAM-dependent_MTases_sf"/>
</dbReference>
<feature type="domain" description="Polyketide synthase-like methyltransferase" evidence="4">
    <location>
        <begin position="24"/>
        <end position="274"/>
    </location>
</feature>
<protein>
    <submittedName>
        <fullName evidence="5">Ubiquinone/menaquinone biosynthesis C-methylase UbiE</fullName>
    </submittedName>
</protein>
<dbReference type="Pfam" id="PF13847">
    <property type="entry name" value="Methyltransf_31"/>
    <property type="match status" value="1"/>
</dbReference>
<dbReference type="CDD" id="cd02440">
    <property type="entry name" value="AdoMet_MTases"/>
    <property type="match status" value="1"/>
</dbReference>
<accession>A0A7W7LA41</accession>
<dbReference type="Gene3D" id="3.40.50.150">
    <property type="entry name" value="Vaccinia Virus protein VP39"/>
    <property type="match status" value="1"/>
</dbReference>
<evidence type="ECO:0000259" key="4">
    <source>
        <dbReference type="SMART" id="SM00828"/>
    </source>
</evidence>
<evidence type="ECO:0000313" key="5">
    <source>
        <dbReference type="EMBL" id="MBB4886377.1"/>
    </source>
</evidence>
<dbReference type="SUPFAM" id="SSF53335">
    <property type="entry name" value="S-adenosyl-L-methionine-dependent methyltransferases"/>
    <property type="match status" value="1"/>
</dbReference>
<dbReference type="SMART" id="SM00828">
    <property type="entry name" value="PKS_MT"/>
    <property type="match status" value="1"/>
</dbReference>
<evidence type="ECO:0000256" key="3">
    <source>
        <dbReference type="ARBA" id="ARBA00022691"/>
    </source>
</evidence>
<keyword evidence="2" id="KW-0808">Transferase</keyword>
<dbReference type="GO" id="GO:0032259">
    <property type="term" value="P:methylation"/>
    <property type="evidence" value="ECO:0007669"/>
    <property type="project" value="UniProtKB-KW"/>
</dbReference>
<keyword evidence="5" id="KW-0830">Ubiquinone</keyword>
<dbReference type="InterPro" id="IPR025714">
    <property type="entry name" value="Methyltranfer_dom"/>
</dbReference>
<comment type="caution">
    <text evidence="5">The sequence shown here is derived from an EMBL/GenBank/DDBJ whole genome shotgun (WGS) entry which is preliminary data.</text>
</comment>
<evidence type="ECO:0000256" key="1">
    <source>
        <dbReference type="ARBA" id="ARBA00022603"/>
    </source>
</evidence>